<name>A0A6A7AQN9_9PLEO</name>
<organism evidence="3 4">
    <name type="scientific">Plenodomus tracheiphilus IPT5</name>
    <dbReference type="NCBI Taxonomy" id="1408161"/>
    <lineage>
        <taxon>Eukaryota</taxon>
        <taxon>Fungi</taxon>
        <taxon>Dikarya</taxon>
        <taxon>Ascomycota</taxon>
        <taxon>Pezizomycotina</taxon>
        <taxon>Dothideomycetes</taxon>
        <taxon>Pleosporomycetidae</taxon>
        <taxon>Pleosporales</taxon>
        <taxon>Pleosporineae</taxon>
        <taxon>Leptosphaeriaceae</taxon>
        <taxon>Plenodomus</taxon>
    </lineage>
</organism>
<keyword evidence="4" id="KW-1185">Reference proteome</keyword>
<feature type="region of interest" description="Disordered" evidence="2">
    <location>
        <begin position="56"/>
        <end position="107"/>
    </location>
</feature>
<feature type="coiled-coil region" evidence="1">
    <location>
        <begin position="203"/>
        <end position="230"/>
    </location>
</feature>
<sequence>MSGFRTQTHSSDSIDFEHSVTLNELAELSMAEKKYTSPPDHSPLIAQGNFVASAPSVLPQAPSTSKAAESQREATKKLSVFRDTGESATLKKGNAASHNALTRKTSQKMVRSFHGDVKDGTADKFSVFKDVDSEMLRTAARAEKVPRTPLREVENNHVETVDNERYPTLETNVPLESPIIERVTATEATSVKSITTQPLQTAISTLVEQLQKIQEQRESLVAKVEALQSDEQEILKKLVVLYPSQDAIAPPTSVLQTHIVDKSYHRTHSITRSPSLPPSKIGGKPLLIKSFHTRHISASSPSTPPVKRSDAPKRATLTQVPVEPAHSVPQLVPGPSARRRTTRIPTNFRGDVGIFSKSKRFLGRCRLVMVQNLRRVLVGIGIGLGAISMQMRGVAVVVEAKVMREHLLRKEGLSRVEWDMKFLRRLRGNSGTPKMVD</sequence>
<feature type="compositionally biased region" description="Polar residues" evidence="2">
    <location>
        <begin position="96"/>
        <end position="107"/>
    </location>
</feature>
<dbReference type="AlphaFoldDB" id="A0A6A7AQN9"/>
<evidence type="ECO:0000313" key="3">
    <source>
        <dbReference type="EMBL" id="KAF2845054.1"/>
    </source>
</evidence>
<dbReference type="EMBL" id="MU006355">
    <property type="protein sequence ID" value="KAF2845054.1"/>
    <property type="molecule type" value="Genomic_DNA"/>
</dbReference>
<dbReference type="Proteomes" id="UP000799423">
    <property type="component" value="Unassembled WGS sequence"/>
</dbReference>
<proteinExistence type="predicted"/>
<accession>A0A6A7AQN9</accession>
<evidence type="ECO:0000313" key="4">
    <source>
        <dbReference type="Proteomes" id="UP000799423"/>
    </source>
</evidence>
<gene>
    <name evidence="3" type="ORF">T440DRAFT_483681</name>
</gene>
<reference evidence="3" key="1">
    <citation type="submission" date="2020-01" db="EMBL/GenBank/DDBJ databases">
        <authorList>
            <consortium name="DOE Joint Genome Institute"/>
            <person name="Haridas S."/>
            <person name="Albert R."/>
            <person name="Binder M."/>
            <person name="Bloem J."/>
            <person name="Labutti K."/>
            <person name="Salamov A."/>
            <person name="Andreopoulos B."/>
            <person name="Baker S.E."/>
            <person name="Barry K."/>
            <person name="Bills G."/>
            <person name="Bluhm B.H."/>
            <person name="Cannon C."/>
            <person name="Castanera R."/>
            <person name="Culley D.E."/>
            <person name="Daum C."/>
            <person name="Ezra D."/>
            <person name="Gonzalez J.B."/>
            <person name="Henrissat B."/>
            <person name="Kuo A."/>
            <person name="Liang C."/>
            <person name="Lipzen A."/>
            <person name="Lutzoni F."/>
            <person name="Magnuson J."/>
            <person name="Mondo S."/>
            <person name="Nolan M."/>
            <person name="Ohm R."/>
            <person name="Pangilinan J."/>
            <person name="Park H.-J."/>
            <person name="Ramirez L."/>
            <person name="Alfaro M."/>
            <person name="Sun H."/>
            <person name="Tritt A."/>
            <person name="Yoshinaga Y."/>
            <person name="Zwiers L.-H."/>
            <person name="Turgeon B.G."/>
            <person name="Goodwin S.B."/>
            <person name="Spatafora J.W."/>
            <person name="Crous P.W."/>
            <person name="Grigoriev I.V."/>
        </authorList>
    </citation>
    <scope>NUCLEOTIDE SEQUENCE</scope>
    <source>
        <strain evidence="3">IPT5</strain>
    </source>
</reference>
<keyword evidence="1" id="KW-0175">Coiled coil</keyword>
<evidence type="ECO:0000256" key="2">
    <source>
        <dbReference type="SAM" id="MobiDB-lite"/>
    </source>
</evidence>
<protein>
    <submittedName>
        <fullName evidence="3">Uncharacterized protein</fullName>
    </submittedName>
</protein>
<evidence type="ECO:0000256" key="1">
    <source>
        <dbReference type="SAM" id="Coils"/>
    </source>
</evidence>